<keyword evidence="3" id="KW-1185">Reference proteome</keyword>
<evidence type="ECO:0000256" key="1">
    <source>
        <dbReference type="SAM" id="MobiDB-lite"/>
    </source>
</evidence>
<dbReference type="AlphaFoldDB" id="A0A7R7DLV8"/>
<dbReference type="Proteomes" id="UP000611640">
    <property type="component" value="Chromosome"/>
</dbReference>
<protein>
    <submittedName>
        <fullName evidence="2">Uncharacterized protein</fullName>
    </submittedName>
</protein>
<dbReference type="SUPFAM" id="SSF52540">
    <property type="entry name" value="P-loop containing nucleoside triphosphate hydrolases"/>
    <property type="match status" value="1"/>
</dbReference>
<accession>A0A7R7DLV8</accession>
<feature type="region of interest" description="Disordered" evidence="1">
    <location>
        <begin position="236"/>
        <end position="264"/>
    </location>
</feature>
<feature type="compositionally biased region" description="Low complexity" evidence="1">
    <location>
        <begin position="245"/>
        <end position="255"/>
    </location>
</feature>
<evidence type="ECO:0000313" key="3">
    <source>
        <dbReference type="Proteomes" id="UP000611640"/>
    </source>
</evidence>
<dbReference type="KEGG" id="atl:Athai_14740"/>
<reference evidence="2 3" key="1">
    <citation type="submission" date="2020-08" db="EMBL/GenBank/DDBJ databases">
        <title>Whole genome shotgun sequence of Actinocatenispora thailandica NBRC 105041.</title>
        <authorList>
            <person name="Komaki H."/>
            <person name="Tamura T."/>
        </authorList>
    </citation>
    <scope>NUCLEOTIDE SEQUENCE [LARGE SCALE GENOMIC DNA]</scope>
    <source>
        <strain evidence="2 3">NBRC 105041</strain>
    </source>
</reference>
<dbReference type="EMBL" id="AP023355">
    <property type="protein sequence ID" value="BCJ33971.1"/>
    <property type="molecule type" value="Genomic_DNA"/>
</dbReference>
<dbReference type="Gene3D" id="3.40.50.300">
    <property type="entry name" value="P-loop containing nucleotide triphosphate hydrolases"/>
    <property type="match status" value="1"/>
</dbReference>
<evidence type="ECO:0000313" key="2">
    <source>
        <dbReference type="EMBL" id="BCJ33971.1"/>
    </source>
</evidence>
<sequence length="264" mass="28543">MTVLIAVCGAAPGMGKSTLCGGLSRWLAGTALRVDHFREEEILTRPQFAAVAAEFTATGRVERETLLAATGRFVESVLASGVDVVIADALVPFVPTLLAMGHDERTIDAFLTELTEVLAPVRPVMVFLDGNAETALSRAASRTGVQWLDWYVAKLAGYGVSPPVTDVASAVTYLQREREVTLRAVARYCWHVVMVERADQLSPGEVLRRARQGLQPWLAAARPASRACRDELTRIPARPRRISEAGTGSATTRGGRVPRRVPPT</sequence>
<dbReference type="RefSeq" id="WP_203960767.1">
    <property type="nucleotide sequence ID" value="NZ_AP023355.1"/>
</dbReference>
<name>A0A7R7DLV8_9ACTN</name>
<proteinExistence type="predicted"/>
<organism evidence="2 3">
    <name type="scientific">Actinocatenispora thailandica</name>
    <dbReference type="NCBI Taxonomy" id="227318"/>
    <lineage>
        <taxon>Bacteria</taxon>
        <taxon>Bacillati</taxon>
        <taxon>Actinomycetota</taxon>
        <taxon>Actinomycetes</taxon>
        <taxon>Micromonosporales</taxon>
        <taxon>Micromonosporaceae</taxon>
        <taxon>Actinocatenispora</taxon>
    </lineage>
</organism>
<dbReference type="InterPro" id="IPR027417">
    <property type="entry name" value="P-loop_NTPase"/>
</dbReference>
<gene>
    <name evidence="2" type="ORF">Athai_14740</name>
</gene>